<dbReference type="Gene3D" id="1.10.10.160">
    <property type="match status" value="1"/>
</dbReference>
<dbReference type="PANTHER" id="PTHR11070:SF2">
    <property type="entry name" value="ATP-DEPENDENT DNA HELICASE SRS2"/>
    <property type="match status" value="1"/>
</dbReference>
<feature type="binding site" evidence="15">
    <location>
        <begin position="32"/>
        <end position="39"/>
    </location>
    <ligand>
        <name>ATP</name>
        <dbReference type="ChEBI" id="CHEBI:30616"/>
    </ligand>
</feature>
<dbReference type="EC" id="5.6.2.4" evidence="13"/>
<sequence length="966" mass="110686">MNKGLFQKEYKRLNSQQKRAVDLIEGPTLVTAGPGTGKTQVLTLRIAQILNKTQINPENILALTFTEAAATNMRRRLLTIIGQSAYRPTIATFHGFASGVIQNYPDYFPEIIGAEPITETQQFGYFEAIIKGLDLEILRPIGRPDFYIGSIRHAIDQLKREDVTPEKFEKIVDKEKIDFKNIDDLTHEFGPYRGKIKGKYLQLERQINKNAELLRIYRKYQQELRANNQYDFGDMIIEVVRALEQNPNLKLELQERYQYVLVDEYQDSNQSQSNLVHLLMDFHENPNLFVVGDEKQSIYRFQGASLKNFRDFKSRYPTVETISLHQNYRSTQEILNVAQSLLSQEHNLKSAFAHSGPPATIFSFPSIQAENNFLVDQIKAQIKSGRKPEEIAILYRDNSDSAEIAQTLERQEIPFVIESSQDVLADIDISKIVLILEAINDFGNDQKLIPVLHIDFLKFKPEEVFNLVRIARESRKSLWQLLKKEESFSEFYKKMISWAVRAKNEPAVRVLGDIFEESNFNRHLYHHRQMAGKISKAEKLFDEVRKLNGLNPKAQLADFLEHLRIIQTHQVAINKTQLNSGGAVRLMTAHRAKGLEFESVFIIGATDGHWGNRRRAENLPILPGVFSLRAKDLGDENGDDRRLFYVALTRARKAVIISYSRVGIDGQEQLPSQFISELDPRMIKVGDGSKFEKPLGPSLGGKSEKTVKKSLGGLVRGLLEKQGLSVTALNNYLKCPWQYFYVNLLRVPQAPAVHQYFGIAVHTALGEIFKGKPNRKRLLTKFKKELAGLPLTEIELRELQARGERALGGWFDRVDQWPKAVKTEYRIDDVLLGKEIRLVGVLDRLELLPKNEVKVIDYKTGNPKSRNDIMGKTKASDGSLRRQLVFYKLLLDHHRGGQYLFNSATIDFVEPNSSGNYKKEEFFIEKSEVAELKGVILKAVQEIKNLSFWEGRCEDKACQFCRWQNL</sequence>
<evidence type="ECO:0000259" key="17">
    <source>
        <dbReference type="PROSITE" id="PS51217"/>
    </source>
</evidence>
<dbReference type="PROSITE" id="PS51217">
    <property type="entry name" value="UVRD_HELICASE_CTER"/>
    <property type="match status" value="1"/>
</dbReference>
<keyword evidence="4" id="KW-0227">DNA damage</keyword>
<dbReference type="GO" id="GO:0000725">
    <property type="term" value="P:recombinational repair"/>
    <property type="evidence" value="ECO:0007669"/>
    <property type="project" value="TreeGrafter"/>
</dbReference>
<dbReference type="GO" id="GO:0003677">
    <property type="term" value="F:DNA binding"/>
    <property type="evidence" value="ECO:0007669"/>
    <property type="project" value="UniProtKB-KW"/>
</dbReference>
<keyword evidence="7" id="KW-0269">Exonuclease</keyword>
<keyword evidence="2" id="KW-0540">Nuclease</keyword>
<dbReference type="Pfam" id="PF00580">
    <property type="entry name" value="UvrD-helicase"/>
    <property type="match status" value="1"/>
</dbReference>
<dbReference type="PANTHER" id="PTHR11070">
    <property type="entry name" value="UVRD / RECB / PCRA DNA HELICASE FAMILY MEMBER"/>
    <property type="match status" value="1"/>
</dbReference>
<dbReference type="InterPro" id="IPR013986">
    <property type="entry name" value="DExx_box_DNA_helicase_dom_sf"/>
</dbReference>
<dbReference type="PROSITE" id="PS51198">
    <property type="entry name" value="UVRD_HELICASE_ATP_BIND"/>
    <property type="match status" value="1"/>
</dbReference>
<evidence type="ECO:0000256" key="15">
    <source>
        <dbReference type="PROSITE-ProRule" id="PRU00560"/>
    </source>
</evidence>
<evidence type="ECO:0000256" key="6">
    <source>
        <dbReference type="ARBA" id="ARBA00022806"/>
    </source>
</evidence>
<dbReference type="CDD" id="cd17932">
    <property type="entry name" value="DEXQc_UvrD"/>
    <property type="match status" value="1"/>
</dbReference>
<dbReference type="Gene3D" id="3.40.50.300">
    <property type="entry name" value="P-loop containing nucleotide triphosphate hydrolases"/>
    <property type="match status" value="2"/>
</dbReference>
<evidence type="ECO:0000256" key="9">
    <source>
        <dbReference type="ARBA" id="ARBA00023125"/>
    </source>
</evidence>
<dbReference type="InterPro" id="IPR014017">
    <property type="entry name" value="DNA_helicase_UvrD-like_C"/>
</dbReference>
<dbReference type="EMBL" id="PCXO01000004">
    <property type="protein sequence ID" value="PIR41548.1"/>
    <property type="molecule type" value="Genomic_DNA"/>
</dbReference>
<keyword evidence="8 15" id="KW-0067">ATP-binding</keyword>
<evidence type="ECO:0000256" key="14">
    <source>
        <dbReference type="ARBA" id="ARBA00048988"/>
    </source>
</evidence>
<evidence type="ECO:0000256" key="1">
    <source>
        <dbReference type="ARBA" id="ARBA00009922"/>
    </source>
</evidence>
<keyword evidence="9" id="KW-0238">DNA-binding</keyword>
<feature type="domain" description="UvrD-like helicase C-terminal" evidence="17">
    <location>
        <begin position="332"/>
        <end position="594"/>
    </location>
</feature>
<evidence type="ECO:0000256" key="4">
    <source>
        <dbReference type="ARBA" id="ARBA00022763"/>
    </source>
</evidence>
<keyword evidence="10" id="KW-0234">DNA repair</keyword>
<keyword evidence="5 15" id="KW-0378">Hydrolase</keyword>
<comment type="catalytic activity">
    <reaction evidence="12">
        <text>Couples ATP hydrolysis with the unwinding of duplex DNA by translocating in the 3'-5' direction.</text>
        <dbReference type="EC" id="5.6.2.4"/>
    </reaction>
</comment>
<organism evidence="18 19">
    <name type="scientific">Candidatus Yanofskybacteria bacterium CG10_big_fil_rev_8_21_14_0_10_46_23</name>
    <dbReference type="NCBI Taxonomy" id="1975098"/>
    <lineage>
        <taxon>Bacteria</taxon>
        <taxon>Candidatus Yanofskyibacteriota</taxon>
    </lineage>
</organism>
<dbReference type="Proteomes" id="UP000230232">
    <property type="component" value="Unassembled WGS sequence"/>
</dbReference>
<evidence type="ECO:0000256" key="12">
    <source>
        <dbReference type="ARBA" id="ARBA00034617"/>
    </source>
</evidence>
<evidence type="ECO:0000256" key="2">
    <source>
        <dbReference type="ARBA" id="ARBA00022722"/>
    </source>
</evidence>
<keyword evidence="11" id="KW-0413">Isomerase</keyword>
<dbReference type="InterPro" id="IPR038726">
    <property type="entry name" value="PDDEXK_AddAB-type"/>
</dbReference>
<proteinExistence type="inferred from homology"/>
<feature type="domain" description="UvrD-like helicase ATP-binding" evidence="16">
    <location>
        <begin position="11"/>
        <end position="331"/>
    </location>
</feature>
<protein>
    <recommendedName>
        <fullName evidence="13">DNA 3'-5' helicase</fullName>
        <ecNumber evidence="13">5.6.2.4</ecNumber>
    </recommendedName>
</protein>
<comment type="caution">
    <text evidence="18">The sequence shown here is derived from an EMBL/GenBank/DDBJ whole genome shotgun (WGS) entry which is preliminary data.</text>
</comment>
<evidence type="ECO:0000256" key="8">
    <source>
        <dbReference type="ARBA" id="ARBA00022840"/>
    </source>
</evidence>
<evidence type="ECO:0000256" key="11">
    <source>
        <dbReference type="ARBA" id="ARBA00023235"/>
    </source>
</evidence>
<evidence type="ECO:0000313" key="19">
    <source>
        <dbReference type="Proteomes" id="UP000230232"/>
    </source>
</evidence>
<dbReference type="GO" id="GO:0004527">
    <property type="term" value="F:exonuclease activity"/>
    <property type="evidence" value="ECO:0007669"/>
    <property type="project" value="UniProtKB-KW"/>
</dbReference>
<keyword evidence="6 15" id="KW-0347">Helicase</keyword>
<evidence type="ECO:0000313" key="18">
    <source>
        <dbReference type="EMBL" id="PIR41548.1"/>
    </source>
</evidence>
<reference evidence="18 19" key="1">
    <citation type="submission" date="2017-09" db="EMBL/GenBank/DDBJ databases">
        <title>Depth-based differentiation of microbial function through sediment-hosted aquifers and enrichment of novel symbionts in the deep terrestrial subsurface.</title>
        <authorList>
            <person name="Probst A.J."/>
            <person name="Ladd B."/>
            <person name="Jarett J.K."/>
            <person name="Geller-Mcgrath D.E."/>
            <person name="Sieber C.M."/>
            <person name="Emerson J.B."/>
            <person name="Anantharaman K."/>
            <person name="Thomas B.C."/>
            <person name="Malmstrom R."/>
            <person name="Stieglmeier M."/>
            <person name="Klingl A."/>
            <person name="Woyke T."/>
            <person name="Ryan C.M."/>
            <person name="Banfield J.F."/>
        </authorList>
    </citation>
    <scope>NUCLEOTIDE SEQUENCE [LARGE SCALE GENOMIC DNA]</scope>
    <source>
        <strain evidence="18">CG10_big_fil_rev_8_21_14_0_10_46_23</strain>
    </source>
</reference>
<dbReference type="Pfam" id="PF12705">
    <property type="entry name" value="PDDEXK_1"/>
    <property type="match status" value="1"/>
</dbReference>
<comment type="catalytic activity">
    <reaction evidence="14">
        <text>ATP + H2O = ADP + phosphate + H(+)</text>
        <dbReference type="Rhea" id="RHEA:13065"/>
        <dbReference type="ChEBI" id="CHEBI:15377"/>
        <dbReference type="ChEBI" id="CHEBI:15378"/>
        <dbReference type="ChEBI" id="CHEBI:30616"/>
        <dbReference type="ChEBI" id="CHEBI:43474"/>
        <dbReference type="ChEBI" id="CHEBI:456216"/>
        <dbReference type="EC" id="5.6.2.4"/>
    </reaction>
</comment>
<comment type="similarity">
    <text evidence="1">Belongs to the helicase family. UvrD subfamily.</text>
</comment>
<evidence type="ECO:0000256" key="3">
    <source>
        <dbReference type="ARBA" id="ARBA00022741"/>
    </source>
</evidence>
<accession>A0A2H0R4U7</accession>
<dbReference type="GO" id="GO:0043138">
    <property type="term" value="F:3'-5' DNA helicase activity"/>
    <property type="evidence" value="ECO:0007669"/>
    <property type="project" value="UniProtKB-EC"/>
</dbReference>
<dbReference type="Gene3D" id="1.10.486.10">
    <property type="entry name" value="PCRA, domain 4"/>
    <property type="match status" value="1"/>
</dbReference>
<name>A0A2H0R4U7_9BACT</name>
<dbReference type="InterPro" id="IPR000212">
    <property type="entry name" value="DNA_helicase_UvrD/REP"/>
</dbReference>
<evidence type="ECO:0000256" key="13">
    <source>
        <dbReference type="ARBA" id="ARBA00034808"/>
    </source>
</evidence>
<dbReference type="InterPro" id="IPR011604">
    <property type="entry name" value="PDDEXK-like_dom_sf"/>
</dbReference>
<keyword evidence="3 15" id="KW-0547">Nucleotide-binding</keyword>
<evidence type="ECO:0000256" key="7">
    <source>
        <dbReference type="ARBA" id="ARBA00022839"/>
    </source>
</evidence>
<evidence type="ECO:0000256" key="10">
    <source>
        <dbReference type="ARBA" id="ARBA00023204"/>
    </source>
</evidence>
<dbReference type="Gene3D" id="3.90.320.10">
    <property type="match status" value="1"/>
</dbReference>
<dbReference type="Pfam" id="PF13361">
    <property type="entry name" value="UvrD_C"/>
    <property type="match status" value="1"/>
</dbReference>
<dbReference type="AlphaFoldDB" id="A0A2H0R4U7"/>
<gene>
    <name evidence="18" type="ORF">COV31_00360</name>
</gene>
<dbReference type="SUPFAM" id="SSF52540">
    <property type="entry name" value="P-loop containing nucleoside triphosphate hydrolases"/>
    <property type="match status" value="1"/>
</dbReference>
<evidence type="ECO:0000256" key="5">
    <source>
        <dbReference type="ARBA" id="ARBA00022801"/>
    </source>
</evidence>
<dbReference type="GO" id="GO:0005524">
    <property type="term" value="F:ATP binding"/>
    <property type="evidence" value="ECO:0007669"/>
    <property type="project" value="UniProtKB-UniRule"/>
</dbReference>
<dbReference type="InterPro" id="IPR014016">
    <property type="entry name" value="UvrD-like_ATP-bd"/>
</dbReference>
<dbReference type="InterPro" id="IPR027417">
    <property type="entry name" value="P-loop_NTPase"/>
</dbReference>
<evidence type="ECO:0000259" key="16">
    <source>
        <dbReference type="PROSITE" id="PS51198"/>
    </source>
</evidence>